<dbReference type="PANTHER" id="PTHR21621:SF0">
    <property type="entry name" value="BETA-CITRYLGLUTAMATE SYNTHASE B-RELATED"/>
    <property type="match status" value="1"/>
</dbReference>
<dbReference type="SUPFAM" id="SSF55729">
    <property type="entry name" value="Acyl-CoA N-acyltransferases (Nat)"/>
    <property type="match status" value="1"/>
</dbReference>
<dbReference type="GO" id="GO:0016747">
    <property type="term" value="F:acyltransferase activity, transferring groups other than amino-acyl groups"/>
    <property type="evidence" value="ECO:0007669"/>
    <property type="project" value="InterPro"/>
</dbReference>
<keyword evidence="2" id="KW-0067">ATP-binding</keyword>
<gene>
    <name evidence="6" type="primary">ngg</name>
    <name evidence="5" type="ORF">CO192_09350</name>
    <name evidence="6" type="ORF">EAO82_00095</name>
</gene>
<accession>A0AA91Z6F4</accession>
<name>A0AA91Z6F4_9GAMM</name>
<sequence>MSRPTPPDQQRMLRGNAPTFESLRASHAKQGTSTGAATDAAVHCGWGRLLFGQTFSDYRLLAETLLDEPPGERDIVLYVEDPQVVLSFAPQQLFLDPSDTLRLWFSDYRPAHQSPQGFHLRHPHGDADWEAINRLYKLQNMACVDPGKITPREAGGPVFWLAEDEESGEVIGTVMGLNHHKAFNDPEQGSSLWCLAVDSSTQRFGVGETLVRHLVEYFMSRSCSYLDLSVLHDNKQAKALYRKLGFRKLRTFALKRKNSINQVLFIGPGSDQELNPYARIITREARRRGIEVNVHDTAAGLFSLTHGGRRIRCRESLSDLTSSISMTLCQDKQLTHRTLQREGLSTPRFQVAGTADVNAAFLVEHNAVVVKPNNGEQGQGVAVDIRDASALESAVAAARQFDSEVLLESYHPGQDLRVLVINYEVVAAAIRRPAEVCGDGVKSLRQLIEKQSRRRQASTYGESRIPMDDETRRTVEVQGYSLDDVLPYGKQLFVRRTANLHTGGMLVDVTRKLDPTLRQAAIDAAKALEIPVAGLDMMVPEPDQPDYVIIEVNERPGLANHEPQPTAERFIDLLFPLTRSPS</sequence>
<dbReference type="PROSITE" id="PS50975">
    <property type="entry name" value="ATP_GRASP"/>
    <property type="match status" value="1"/>
</dbReference>
<dbReference type="GO" id="GO:0005524">
    <property type="term" value="F:ATP binding"/>
    <property type="evidence" value="ECO:0007669"/>
    <property type="project" value="UniProtKB-UniRule"/>
</dbReference>
<dbReference type="SUPFAM" id="SSF56059">
    <property type="entry name" value="Glutathione synthetase ATP-binding domain-like"/>
    <property type="match status" value="1"/>
</dbReference>
<dbReference type="Gene3D" id="3.30.470.20">
    <property type="entry name" value="ATP-grasp fold, B domain"/>
    <property type="match status" value="2"/>
</dbReference>
<keyword evidence="8" id="KW-1185">Reference proteome</keyword>
<dbReference type="Pfam" id="PF08443">
    <property type="entry name" value="RimK"/>
    <property type="match status" value="2"/>
</dbReference>
<dbReference type="Gene3D" id="3.40.630.30">
    <property type="match status" value="1"/>
</dbReference>
<reference evidence="5 7" key="1">
    <citation type="submission" date="2017-09" db="EMBL/GenBank/DDBJ databases">
        <title>Bacterial and phytoplankton interrelationship in Kongsfjorden, an Arctic fjord.</title>
        <authorList>
            <person name="Sinha R."/>
            <person name="Krishnan K."/>
        </authorList>
    </citation>
    <scope>NUCLEOTIDE SEQUENCE [LARGE SCALE GENOMIC DNA]</scope>
    <source>
        <strain evidence="5 7">58</strain>
    </source>
</reference>
<dbReference type="AlphaFoldDB" id="A0AA91Z6F4"/>
<dbReference type="Proteomes" id="UP000243750">
    <property type="component" value="Unassembled WGS sequence"/>
</dbReference>
<evidence type="ECO:0000256" key="1">
    <source>
        <dbReference type="ARBA" id="ARBA00023211"/>
    </source>
</evidence>
<keyword evidence="1" id="KW-0464">Manganese</keyword>
<proteinExistence type="predicted"/>
<dbReference type="PANTHER" id="PTHR21621">
    <property type="entry name" value="RIBOSOMAL PROTEIN S6 MODIFICATION PROTEIN"/>
    <property type="match status" value="1"/>
</dbReference>
<evidence type="ECO:0000313" key="5">
    <source>
        <dbReference type="EMBL" id="PCC99649.1"/>
    </source>
</evidence>
<dbReference type="GO" id="GO:0005737">
    <property type="term" value="C:cytoplasm"/>
    <property type="evidence" value="ECO:0007669"/>
    <property type="project" value="TreeGrafter"/>
</dbReference>
<keyword evidence="2" id="KW-0547">Nucleotide-binding</keyword>
<feature type="domain" description="N-acetyltransferase" evidence="4">
    <location>
        <begin position="118"/>
        <end position="267"/>
    </location>
</feature>
<dbReference type="Pfam" id="PF00583">
    <property type="entry name" value="Acetyltransf_1"/>
    <property type="match status" value="1"/>
</dbReference>
<evidence type="ECO:0000259" key="3">
    <source>
        <dbReference type="PROSITE" id="PS50975"/>
    </source>
</evidence>
<dbReference type="Proteomes" id="UP000344571">
    <property type="component" value="Chromosome"/>
</dbReference>
<reference evidence="6 8" key="2">
    <citation type="submission" date="2018-10" db="EMBL/GenBank/DDBJ databases">
        <title>Complete genome sequence of Pseudomonas pelagia strain Kongs-67.</title>
        <authorList>
            <person name="Sinha R.K."/>
            <person name="Krishnan K."/>
        </authorList>
    </citation>
    <scope>NUCLEOTIDE SEQUENCE [LARGE SCALE GENOMIC DNA]</scope>
    <source>
        <strain evidence="6 8">Kongs-67</strain>
    </source>
</reference>
<dbReference type="InterPro" id="IPR000182">
    <property type="entry name" value="GNAT_dom"/>
</dbReference>
<dbReference type="EMBL" id="NWMT01000093">
    <property type="protein sequence ID" value="PCC99649.1"/>
    <property type="molecule type" value="Genomic_DNA"/>
</dbReference>
<evidence type="ECO:0000313" key="8">
    <source>
        <dbReference type="Proteomes" id="UP000344571"/>
    </source>
</evidence>
<dbReference type="InterPro" id="IPR011761">
    <property type="entry name" value="ATP-grasp"/>
</dbReference>
<dbReference type="InterPro" id="IPR017534">
    <property type="entry name" value="GNAT-acetyltransferase"/>
</dbReference>
<dbReference type="NCBIfam" id="TIGR03103">
    <property type="entry name" value="trio_acet_GNAT"/>
    <property type="match status" value="1"/>
</dbReference>
<evidence type="ECO:0000259" key="4">
    <source>
        <dbReference type="PROSITE" id="PS51186"/>
    </source>
</evidence>
<protein>
    <submittedName>
        <fullName evidence="5">N-acetylglutaminylglutamine synthetase</fullName>
    </submittedName>
</protein>
<dbReference type="GO" id="GO:0009432">
    <property type="term" value="P:SOS response"/>
    <property type="evidence" value="ECO:0007669"/>
    <property type="project" value="TreeGrafter"/>
</dbReference>
<dbReference type="CDD" id="cd04301">
    <property type="entry name" value="NAT_SF"/>
    <property type="match status" value="1"/>
</dbReference>
<feature type="domain" description="ATP-grasp" evidence="3">
    <location>
        <begin position="336"/>
        <end position="579"/>
    </location>
</feature>
<evidence type="ECO:0000256" key="2">
    <source>
        <dbReference type="PROSITE-ProRule" id="PRU00409"/>
    </source>
</evidence>
<dbReference type="GO" id="GO:0018169">
    <property type="term" value="F:ribosomal S6-glutamic acid ligase activity"/>
    <property type="evidence" value="ECO:0007669"/>
    <property type="project" value="TreeGrafter"/>
</dbReference>
<dbReference type="InterPro" id="IPR013651">
    <property type="entry name" value="ATP-grasp_RimK-type"/>
</dbReference>
<evidence type="ECO:0000313" key="7">
    <source>
        <dbReference type="Proteomes" id="UP000243750"/>
    </source>
</evidence>
<dbReference type="InterPro" id="IPR016181">
    <property type="entry name" value="Acyl_CoA_acyltransferase"/>
</dbReference>
<dbReference type="GO" id="GO:0046872">
    <property type="term" value="F:metal ion binding"/>
    <property type="evidence" value="ECO:0007669"/>
    <property type="project" value="InterPro"/>
</dbReference>
<dbReference type="PROSITE" id="PS51186">
    <property type="entry name" value="GNAT"/>
    <property type="match status" value="1"/>
</dbReference>
<evidence type="ECO:0000313" key="6">
    <source>
        <dbReference type="EMBL" id="QFY54925.1"/>
    </source>
</evidence>
<organism evidence="5 7">
    <name type="scientific">Halopseudomonas pelagia</name>
    <dbReference type="NCBI Taxonomy" id="553151"/>
    <lineage>
        <taxon>Bacteria</taxon>
        <taxon>Pseudomonadati</taxon>
        <taxon>Pseudomonadota</taxon>
        <taxon>Gammaproteobacteria</taxon>
        <taxon>Pseudomonadales</taxon>
        <taxon>Pseudomonadaceae</taxon>
        <taxon>Halopseudomonas</taxon>
    </lineage>
</organism>
<dbReference type="EMBL" id="CP033116">
    <property type="protein sequence ID" value="QFY54925.1"/>
    <property type="molecule type" value="Genomic_DNA"/>
</dbReference>
<dbReference type="RefSeq" id="WP_096346343.1">
    <property type="nucleotide sequence ID" value="NZ_CP033116.1"/>
</dbReference>